<gene>
    <name evidence="3" type="ORF">PCOR1329_LOCUS28</name>
</gene>
<evidence type="ECO:0000313" key="4">
    <source>
        <dbReference type="Proteomes" id="UP001189429"/>
    </source>
</evidence>
<feature type="region of interest" description="Disordered" evidence="1">
    <location>
        <begin position="949"/>
        <end position="983"/>
    </location>
</feature>
<dbReference type="Proteomes" id="UP001189429">
    <property type="component" value="Unassembled WGS sequence"/>
</dbReference>
<keyword evidence="2" id="KW-1133">Transmembrane helix</keyword>
<evidence type="ECO:0000256" key="2">
    <source>
        <dbReference type="SAM" id="Phobius"/>
    </source>
</evidence>
<protein>
    <submittedName>
        <fullName evidence="3">Uncharacterized protein</fullName>
    </submittedName>
</protein>
<accession>A0ABN9PA67</accession>
<name>A0ABN9PA67_9DINO</name>
<feature type="compositionally biased region" description="Basic and acidic residues" evidence="1">
    <location>
        <begin position="709"/>
        <end position="718"/>
    </location>
</feature>
<feature type="transmembrane region" description="Helical" evidence="2">
    <location>
        <begin position="1091"/>
        <end position="1110"/>
    </location>
</feature>
<proteinExistence type="predicted"/>
<feature type="region of interest" description="Disordered" evidence="1">
    <location>
        <begin position="1019"/>
        <end position="1051"/>
    </location>
</feature>
<organism evidence="3 4">
    <name type="scientific">Prorocentrum cordatum</name>
    <dbReference type="NCBI Taxonomy" id="2364126"/>
    <lineage>
        <taxon>Eukaryota</taxon>
        <taxon>Sar</taxon>
        <taxon>Alveolata</taxon>
        <taxon>Dinophyceae</taxon>
        <taxon>Prorocentrales</taxon>
        <taxon>Prorocentraceae</taxon>
        <taxon>Prorocentrum</taxon>
    </lineage>
</organism>
<keyword evidence="2" id="KW-0472">Membrane</keyword>
<dbReference type="EMBL" id="CAUYUJ010000001">
    <property type="protein sequence ID" value="CAK0788056.1"/>
    <property type="molecule type" value="Genomic_DNA"/>
</dbReference>
<feature type="compositionally biased region" description="Acidic residues" evidence="1">
    <location>
        <begin position="974"/>
        <end position="983"/>
    </location>
</feature>
<feature type="region of interest" description="Disordered" evidence="1">
    <location>
        <begin position="556"/>
        <end position="596"/>
    </location>
</feature>
<feature type="compositionally biased region" description="Low complexity" evidence="1">
    <location>
        <begin position="565"/>
        <end position="587"/>
    </location>
</feature>
<comment type="caution">
    <text evidence="3">The sequence shown here is derived from an EMBL/GenBank/DDBJ whole genome shotgun (WGS) entry which is preliminary data.</text>
</comment>
<evidence type="ECO:0000256" key="1">
    <source>
        <dbReference type="SAM" id="MobiDB-lite"/>
    </source>
</evidence>
<evidence type="ECO:0000313" key="3">
    <source>
        <dbReference type="EMBL" id="CAK0788056.1"/>
    </source>
</evidence>
<sequence>MVREVLAGVAAARWAADNLARRLEKGLREAKEVIACSQAQLECGSGGDAPEAEARRREAIARPALVARVRGRRETRAQRLRRHVAWHAERCPSADAPPQAWRRAQRGPRLPGGPLPGDGHGCVAQSASVCEVETCVCEVQPPIECALDVCVAEAPARLPSARVAAARTPLRSSAQPRLPEWARWAALLEELGVAQLAEQGCSEVGAESTEAEEIMEPPLAADSVDCSAGDGHSSSEGAFVSFLDGFSVAAVARAAKGPKSGVESLLDLAEARALGVRLGGAGCADAEEHGMGLAAALAAREVVAVYGCEPEEDRAMAARCSAWRPNRAATSESEDSFVGDSEFEDLESEHWQFLRDEFSDGSEQAAEHEGLRLLEAAQDFGQAERGSRAAALAWRAAALRRSLEAHWQLANRAGAHAPKFGEAIAAARVFGAKLAAGAVQVSPAPSIGDGEGDGGSGLSASERSLAAELGGKRGQDELESVDAVWESDVAVEVCVAEPAAEPCHPAGPRARRWSGALPCRSRRTPLRGGAVPYSVVEALGCGPLAPADRVGRAPLPPVLGHASAERGASGRASVDGSADASDVGSSRPSTRGPVEYADDVVPHLGGCCVGSDDIVEGPAGGSANEDAVGMEPLVADSVGCTAGDGHAGSECGFVSFLDDFSVAAVARAAQGPKSGVESLLDWAEARALGQMARAGSPRGGSWHSAQRRSRAERTAARRRAQDACDRGLEAARAEAEALSAELDECHSWLDALGRALGDGAVARRLAAVAPALAALLGGFMPTVSVKLGRDVALHSAAEGLDVDICVAAPLARLLPALAAEAPRPERGPVQMRAEAAPSWPRRPAGCWAMLGPARVDVLLAALGAAPAVEVAGGTVWQVTDGSDLPAGSGHKLEDVAECTRKYCSGLGEAERGGLCEHAGGTKCLATGSRGLLAGSVGNAEADLEEEEFVSDGSERGSALGEAEHGGTAMHGSDDGFDDGYPEAEQDFDFHARMRASDEAWQAALAARLRARDEAWEASLEESIEPRQRPQGGPRGCDSDNESGSEAAGSQVWSETEVASFLEASAEDTPYSDRFQRALLQSGLLHVKHRSLLERSVLSMVTIFVLLLWLFHLRRPLRASPAACV</sequence>
<keyword evidence="2" id="KW-0812">Transmembrane</keyword>
<reference evidence="3" key="1">
    <citation type="submission" date="2023-10" db="EMBL/GenBank/DDBJ databases">
        <authorList>
            <person name="Chen Y."/>
            <person name="Shah S."/>
            <person name="Dougan E. K."/>
            <person name="Thang M."/>
            <person name="Chan C."/>
        </authorList>
    </citation>
    <scope>NUCLEOTIDE SEQUENCE [LARGE SCALE GENOMIC DNA]</scope>
</reference>
<keyword evidence="4" id="KW-1185">Reference proteome</keyword>
<feature type="region of interest" description="Disordered" evidence="1">
    <location>
        <begin position="693"/>
        <end position="718"/>
    </location>
</feature>